<dbReference type="NCBIfam" id="TIGR00756">
    <property type="entry name" value="PPR"/>
    <property type="match status" value="6"/>
</dbReference>
<keyword evidence="4" id="KW-1185">Reference proteome</keyword>
<feature type="repeat" description="PPR" evidence="2">
    <location>
        <begin position="103"/>
        <end position="137"/>
    </location>
</feature>
<dbReference type="Proteomes" id="UP000631114">
    <property type="component" value="Unassembled WGS sequence"/>
</dbReference>
<sequence length="664" mass="73795">MGSLTTVLSQYLEQGKWRELINLYKQTRTQGFQPNSFTFTSLLKFCISLPFPLHQGKSLHAQTIKSGFVESDGYVLNSLITMYAQCDLLFNARRVFDGISVPNLVNWNTIISSFFRAGECDGAREIFDRMKGIQYPNDITWSAMISGYTQNYQAKEALCAFKQMRGECNELGIGLSPNGYTIASVFSACGQLRDLVIGEQVHGYTVKISAYIENDVFVGCALLDVYGRCYRQELAKLVFDSMVEKCVVAWSTLIATYVRNSCPSYAIEAFRDMVSKGEEPNYVTLSTLITACGELSNLVLGKELHGFIMRKGDMKQDVIVSTSLIDMYGKCHYMIYAQRILEKSTLECSPTPMWNATISGYVENNCYKEAWEVFRSMNQAGGSSPNSVTMAIALPLCTRLSMLLHGKEVHCYALKSGLDDELLVGNSLLDMYTKCGKLHLAENHFKKMIKRNTVSWTAMIDGYGMHGDGEGAIKIFECLVRDNDVKPDHVTFVALISSCSHAGRVEEGLKYFQTMSEDYGIVPTEEIYGSVVDLLARAGRLNEAKSFIANMPIEPGANVWGAFLGACKIHGNVTDAEHAAEKLLGLEPKEGGFRKLLSSVYSDIGSLDRVAEGTDYQCFGQGTKTFAVRLTMFLFRCNKPYSGPIYTPRPAELLTNSRLPLGSD</sequence>
<comment type="caution">
    <text evidence="3">The sequence shown here is derived from an EMBL/GenBank/DDBJ whole genome shotgun (WGS) entry which is preliminary data.</text>
</comment>
<dbReference type="Pfam" id="PF13041">
    <property type="entry name" value="PPR_2"/>
    <property type="match status" value="2"/>
</dbReference>
<name>A0A835ICL1_9MAGN</name>
<dbReference type="OrthoDB" id="185373at2759"/>
<dbReference type="PANTHER" id="PTHR47926">
    <property type="entry name" value="PENTATRICOPEPTIDE REPEAT-CONTAINING PROTEIN"/>
    <property type="match status" value="1"/>
</dbReference>
<keyword evidence="1" id="KW-0677">Repeat</keyword>
<dbReference type="PROSITE" id="PS51375">
    <property type="entry name" value="PPR"/>
    <property type="match status" value="5"/>
</dbReference>
<accession>A0A835ICL1</accession>
<dbReference type="AlphaFoldDB" id="A0A835ICL1"/>
<feature type="repeat" description="PPR" evidence="2">
    <location>
        <begin position="488"/>
        <end position="523"/>
    </location>
</feature>
<dbReference type="InterPro" id="IPR002885">
    <property type="entry name" value="PPR_rpt"/>
</dbReference>
<dbReference type="Pfam" id="PF01535">
    <property type="entry name" value="PPR"/>
    <property type="match status" value="3"/>
</dbReference>
<dbReference type="SUPFAM" id="SSF48452">
    <property type="entry name" value="TPR-like"/>
    <property type="match status" value="1"/>
</dbReference>
<protein>
    <recommendedName>
        <fullName evidence="5">Pentatricopeptide repeat-containing protein</fullName>
    </recommendedName>
</protein>
<gene>
    <name evidence="3" type="ORF">IFM89_007441</name>
</gene>
<dbReference type="EMBL" id="JADFTS010000003">
    <property type="protein sequence ID" value="KAF9613363.1"/>
    <property type="molecule type" value="Genomic_DNA"/>
</dbReference>
<feature type="repeat" description="PPR" evidence="2">
    <location>
        <begin position="452"/>
        <end position="487"/>
    </location>
</feature>
<dbReference type="InterPro" id="IPR011990">
    <property type="entry name" value="TPR-like_helical_dom_sf"/>
</dbReference>
<evidence type="ECO:0000313" key="4">
    <source>
        <dbReference type="Proteomes" id="UP000631114"/>
    </source>
</evidence>
<dbReference type="GO" id="GO:0003723">
    <property type="term" value="F:RNA binding"/>
    <property type="evidence" value="ECO:0007669"/>
    <property type="project" value="InterPro"/>
</dbReference>
<feature type="repeat" description="PPR" evidence="2">
    <location>
        <begin position="246"/>
        <end position="280"/>
    </location>
</feature>
<dbReference type="PANTHER" id="PTHR47926:SF452">
    <property type="entry name" value="PENTATRICOPEPTIDE REPEAT-CONTAINING PROTEIN"/>
    <property type="match status" value="1"/>
</dbReference>
<proteinExistence type="predicted"/>
<evidence type="ECO:0000313" key="3">
    <source>
        <dbReference type="EMBL" id="KAF9613363.1"/>
    </source>
</evidence>
<organism evidence="3 4">
    <name type="scientific">Coptis chinensis</name>
    <dbReference type="NCBI Taxonomy" id="261450"/>
    <lineage>
        <taxon>Eukaryota</taxon>
        <taxon>Viridiplantae</taxon>
        <taxon>Streptophyta</taxon>
        <taxon>Embryophyta</taxon>
        <taxon>Tracheophyta</taxon>
        <taxon>Spermatophyta</taxon>
        <taxon>Magnoliopsida</taxon>
        <taxon>Ranunculales</taxon>
        <taxon>Ranunculaceae</taxon>
        <taxon>Coptidoideae</taxon>
        <taxon>Coptis</taxon>
    </lineage>
</organism>
<dbReference type="Gene3D" id="1.25.40.10">
    <property type="entry name" value="Tetratricopeptide repeat domain"/>
    <property type="match status" value="5"/>
</dbReference>
<feature type="repeat" description="PPR" evidence="2">
    <location>
        <begin position="350"/>
        <end position="384"/>
    </location>
</feature>
<evidence type="ECO:0000256" key="1">
    <source>
        <dbReference type="ARBA" id="ARBA00022737"/>
    </source>
</evidence>
<evidence type="ECO:0008006" key="5">
    <source>
        <dbReference type="Google" id="ProtNLM"/>
    </source>
</evidence>
<evidence type="ECO:0000256" key="2">
    <source>
        <dbReference type="PROSITE-ProRule" id="PRU00708"/>
    </source>
</evidence>
<dbReference type="FunFam" id="1.25.40.10:FF:000090">
    <property type="entry name" value="Pentatricopeptide repeat-containing protein, chloroplastic"/>
    <property type="match status" value="1"/>
</dbReference>
<dbReference type="GO" id="GO:0009451">
    <property type="term" value="P:RNA modification"/>
    <property type="evidence" value="ECO:0007669"/>
    <property type="project" value="InterPro"/>
</dbReference>
<reference evidence="3 4" key="1">
    <citation type="submission" date="2020-10" db="EMBL/GenBank/DDBJ databases">
        <title>The Coptis chinensis genome and diversification of protoberbering-type alkaloids.</title>
        <authorList>
            <person name="Wang B."/>
            <person name="Shu S."/>
            <person name="Song C."/>
            <person name="Liu Y."/>
        </authorList>
    </citation>
    <scope>NUCLEOTIDE SEQUENCE [LARGE SCALE GENOMIC DNA]</scope>
    <source>
        <strain evidence="3">HL-2020</strain>
        <tissue evidence="3">Leaf</tissue>
    </source>
</reference>
<dbReference type="Pfam" id="PF12854">
    <property type="entry name" value="PPR_1"/>
    <property type="match status" value="1"/>
</dbReference>
<dbReference type="InterPro" id="IPR046960">
    <property type="entry name" value="PPR_At4g14850-like_plant"/>
</dbReference>